<dbReference type="AlphaFoldDB" id="A0A6P1BSK7"/>
<gene>
    <name evidence="8" type="ORF">FNJ47_36885</name>
</gene>
<protein>
    <recommendedName>
        <fullName evidence="3">Chitooligosaccharide deacetylase</fullName>
    </recommendedName>
    <alternativeName>
        <fullName evidence="6">Nodulation protein B</fullName>
    </alternativeName>
</protein>
<dbReference type="InterPro" id="IPR002509">
    <property type="entry name" value="NODB_dom"/>
</dbReference>
<accession>A0A6P1BSK7</accession>
<name>A0A6P1BSK7_9BRAD</name>
<dbReference type="EMBL" id="VKHP01000225">
    <property type="protein sequence ID" value="NEV01225.1"/>
    <property type="molecule type" value="Genomic_DNA"/>
</dbReference>
<evidence type="ECO:0000256" key="2">
    <source>
        <dbReference type="ARBA" id="ARBA00010973"/>
    </source>
</evidence>
<dbReference type="GO" id="GO:0046872">
    <property type="term" value="F:metal ion binding"/>
    <property type="evidence" value="ECO:0007669"/>
    <property type="project" value="UniProtKB-KW"/>
</dbReference>
<reference evidence="8 9" key="1">
    <citation type="journal article" date="2020" name="Arch. Microbiol.">
        <title>Bradyrhizobium uaiense sp. nov., a new highly efficient cowpea symbiont.</title>
        <authorList>
            <person name="Cabral Michel D."/>
            <person name="Azarias Guimaraes A."/>
            <person name="Martins da Costa E."/>
            <person name="Soares de Carvalho T."/>
            <person name="Balsanelli E."/>
            <person name="Willems A."/>
            <person name="Maltempi de Souza E."/>
            <person name="de Souza Moreira F.M."/>
        </authorList>
    </citation>
    <scope>NUCLEOTIDE SEQUENCE [LARGE SCALE GENOMIC DNA]</scope>
    <source>
        <strain evidence="8 9">UFLA 03-164</strain>
    </source>
</reference>
<dbReference type="InterPro" id="IPR050248">
    <property type="entry name" value="Polysacc_deacetylase_ArnD"/>
</dbReference>
<dbReference type="Proteomes" id="UP000468531">
    <property type="component" value="Unassembled WGS sequence"/>
</dbReference>
<evidence type="ECO:0000256" key="4">
    <source>
        <dbReference type="ARBA" id="ARBA00022723"/>
    </source>
</evidence>
<dbReference type="PANTHER" id="PTHR10587">
    <property type="entry name" value="GLYCOSYL TRANSFERASE-RELATED"/>
    <property type="match status" value="1"/>
</dbReference>
<evidence type="ECO:0000259" key="7">
    <source>
        <dbReference type="PROSITE" id="PS51677"/>
    </source>
</evidence>
<dbReference type="SUPFAM" id="SSF88713">
    <property type="entry name" value="Glycoside hydrolase/deacetylase"/>
    <property type="match status" value="1"/>
</dbReference>
<evidence type="ECO:0000256" key="6">
    <source>
        <dbReference type="ARBA" id="ARBA00032976"/>
    </source>
</evidence>
<dbReference type="InterPro" id="IPR011330">
    <property type="entry name" value="Glyco_hydro/deAcase_b/a-brl"/>
</dbReference>
<comment type="similarity">
    <text evidence="2">Belongs to the polysaccharide deacetylase family.</text>
</comment>
<dbReference type="GO" id="GO:0016810">
    <property type="term" value="F:hydrolase activity, acting on carbon-nitrogen (but not peptide) bonds"/>
    <property type="evidence" value="ECO:0007669"/>
    <property type="project" value="InterPro"/>
</dbReference>
<comment type="caution">
    <text evidence="8">The sequence shown here is derived from an EMBL/GenBank/DDBJ whole genome shotgun (WGS) entry which is preliminary data.</text>
</comment>
<organism evidence="8 9">
    <name type="scientific">Bradyrhizobium uaiense</name>
    <dbReference type="NCBI Taxonomy" id="2594946"/>
    <lineage>
        <taxon>Bacteria</taxon>
        <taxon>Pseudomonadati</taxon>
        <taxon>Pseudomonadota</taxon>
        <taxon>Alphaproteobacteria</taxon>
        <taxon>Hyphomicrobiales</taxon>
        <taxon>Nitrobacteraceae</taxon>
        <taxon>Bradyrhizobium</taxon>
    </lineage>
</organism>
<proteinExistence type="inferred from homology"/>
<keyword evidence="5" id="KW-0378">Hydrolase</keyword>
<evidence type="ECO:0000256" key="1">
    <source>
        <dbReference type="ARBA" id="ARBA00003236"/>
    </source>
</evidence>
<comment type="function">
    <text evidence="1">Is involved in generating a small heat-stable compound (Nod), an acylated oligomer of N-acetylglucosamine, that stimulates mitosis in various plant protoplasts.</text>
</comment>
<dbReference type="GO" id="GO:0005975">
    <property type="term" value="P:carbohydrate metabolic process"/>
    <property type="evidence" value="ECO:0007669"/>
    <property type="project" value="InterPro"/>
</dbReference>
<dbReference type="PANTHER" id="PTHR10587:SF133">
    <property type="entry name" value="CHITIN DEACETYLASE 1-RELATED"/>
    <property type="match status" value="1"/>
</dbReference>
<evidence type="ECO:0000313" key="9">
    <source>
        <dbReference type="Proteomes" id="UP000468531"/>
    </source>
</evidence>
<evidence type="ECO:0000313" key="8">
    <source>
        <dbReference type="EMBL" id="NEV01225.1"/>
    </source>
</evidence>
<dbReference type="PROSITE" id="PS51677">
    <property type="entry name" value="NODB"/>
    <property type="match status" value="1"/>
</dbReference>
<feature type="domain" description="NodB homology" evidence="7">
    <location>
        <begin position="79"/>
        <end position="264"/>
    </location>
</feature>
<dbReference type="GO" id="GO:0016020">
    <property type="term" value="C:membrane"/>
    <property type="evidence" value="ECO:0007669"/>
    <property type="project" value="TreeGrafter"/>
</dbReference>
<keyword evidence="9" id="KW-1185">Reference proteome</keyword>
<sequence>MRNMLSAPRPILNIVAALISIAPLALIPIAPLALIGAAHAAECSRNDALGTSRVLEVDPATYPRVGLKSFPQTLPLRDGEVVLTFDDGPTPGVTDKVLTALATECVQATFFMVGRNAADHPDMVRKIARLGHSIGYHSWDHPHLNKMPTDLAEANINRGIEAVQTALRGTASTVPSTPFFRFPYFESTPALLDRLEKRGIAVFGADFWASDWNKMTPEEELKLLTGRLEGHRKGIILLHDPQMRTAQMLPAFLRYLREHNYHVVHIVPAAMKTVSDRTH</sequence>
<dbReference type="CDD" id="cd10917">
    <property type="entry name" value="CE4_NodB_like_6s_7s"/>
    <property type="match status" value="1"/>
</dbReference>
<dbReference type="Pfam" id="PF01522">
    <property type="entry name" value="Polysacc_deac_1"/>
    <property type="match status" value="1"/>
</dbReference>
<keyword evidence="4" id="KW-0479">Metal-binding</keyword>
<evidence type="ECO:0000256" key="5">
    <source>
        <dbReference type="ARBA" id="ARBA00022801"/>
    </source>
</evidence>
<evidence type="ECO:0000256" key="3">
    <source>
        <dbReference type="ARBA" id="ARBA00020071"/>
    </source>
</evidence>
<dbReference type="Gene3D" id="3.20.20.370">
    <property type="entry name" value="Glycoside hydrolase/deacetylase"/>
    <property type="match status" value="1"/>
</dbReference>